<name>A0A266N5M0_9PSED</name>
<protein>
    <recommendedName>
        <fullName evidence="3">RHS repeat-associated core domain-containing protein</fullName>
    </recommendedName>
</protein>
<evidence type="ECO:0008006" key="3">
    <source>
        <dbReference type="Google" id="ProtNLM"/>
    </source>
</evidence>
<evidence type="ECO:0000313" key="1">
    <source>
        <dbReference type="EMBL" id="OZY57277.1"/>
    </source>
</evidence>
<organism evidence="1 2">
    <name type="scientific">Pseudomonas lundensis</name>
    <dbReference type="NCBI Taxonomy" id="86185"/>
    <lineage>
        <taxon>Bacteria</taxon>
        <taxon>Pseudomonadati</taxon>
        <taxon>Pseudomonadota</taxon>
        <taxon>Gammaproteobacteria</taxon>
        <taxon>Pseudomonadales</taxon>
        <taxon>Pseudomonadaceae</taxon>
        <taxon>Pseudomonas</taxon>
    </lineage>
</organism>
<dbReference type="Gene3D" id="2.180.10.10">
    <property type="entry name" value="RHS repeat-associated core"/>
    <property type="match status" value="1"/>
</dbReference>
<reference evidence="1 2" key="1">
    <citation type="submission" date="2017-08" db="EMBL/GenBank/DDBJ databases">
        <title>Genomic and metabolic characterisation of spoilage-associated Pseudomonas species.</title>
        <authorList>
            <person name="Stanborough T."/>
            <person name="Fegan N."/>
            <person name="Powell S.M."/>
            <person name="Singh T."/>
            <person name="Tamplin M.L."/>
            <person name="Chandry P.S."/>
        </authorList>
    </citation>
    <scope>NUCLEOTIDE SEQUENCE [LARGE SCALE GENOMIC DNA]</scope>
    <source>
        <strain evidence="1 2">L1802</strain>
    </source>
</reference>
<dbReference type="EMBL" id="NQKI01000077">
    <property type="protein sequence ID" value="OZY57277.1"/>
    <property type="molecule type" value="Genomic_DNA"/>
</dbReference>
<proteinExistence type="predicted"/>
<accession>A0A266N5M0</accession>
<dbReference type="OrthoDB" id="6882420at2"/>
<dbReference type="SUPFAM" id="SSF56399">
    <property type="entry name" value="ADP-ribosylation"/>
    <property type="match status" value="1"/>
</dbReference>
<evidence type="ECO:0000313" key="2">
    <source>
        <dbReference type="Proteomes" id="UP000215788"/>
    </source>
</evidence>
<sequence length="339" mass="38270">MDRLVSAHSTLRFYNGVRIATEIAGERKICFFEHLSLPLAEIELPDTVTLLTTDQQNTVLHGTSTVISQSLFYSPYGYCSPTSGILSSMGFNGERVDSVTGHYMLGQGYRAYNPVLMRFNSPDNMRPFGKGGPNAYAYCDNDPVNITDSTGHFPNPWKGLANLLHLRQKRYLAAFHGSSSSQIESLTKGLDEKYLGSHRGQSKGRGFYGATTLDAPEDYAKLKAIGEYNSEHEHKTWAQLYPDLYSKDFIKRNTSTYPSGSQPAFFGVYVKNYPKKVPGKDFKVMRSANAFVLIFPPSMYKDIKIKHLKTTGKFPKPYTKLLEKHKILPERYREIRDAL</sequence>
<gene>
    <name evidence="1" type="ORF">CJF39_22400</name>
</gene>
<dbReference type="InterPro" id="IPR022385">
    <property type="entry name" value="Rhs_assc_core"/>
</dbReference>
<dbReference type="Proteomes" id="UP000215788">
    <property type="component" value="Unassembled WGS sequence"/>
</dbReference>
<dbReference type="AlphaFoldDB" id="A0A266N5M0"/>
<comment type="caution">
    <text evidence="1">The sequence shown here is derived from an EMBL/GenBank/DDBJ whole genome shotgun (WGS) entry which is preliminary data.</text>
</comment>
<dbReference type="NCBIfam" id="TIGR03696">
    <property type="entry name" value="Rhs_assc_core"/>
    <property type="match status" value="1"/>
</dbReference>